<name>A0A0V7ZXX5_9CYAN</name>
<feature type="transmembrane region" description="Helical" evidence="1">
    <location>
        <begin position="26"/>
        <end position="44"/>
    </location>
</feature>
<protein>
    <submittedName>
        <fullName evidence="2">Uncharacterized protein</fullName>
    </submittedName>
</protein>
<dbReference type="InterPro" id="IPR058286">
    <property type="entry name" value="DUF7980"/>
</dbReference>
<comment type="caution">
    <text evidence="2">The sequence shown here is derived from an EMBL/GenBank/DDBJ whole genome shotgun (WGS) entry which is preliminary data.</text>
</comment>
<evidence type="ECO:0000313" key="3">
    <source>
        <dbReference type="Proteomes" id="UP000053372"/>
    </source>
</evidence>
<reference evidence="2 3" key="1">
    <citation type="journal article" date="2015" name="Genome Announc.">
        <title>Draft Genome of the Euendolithic (true boring) Cyanobacterium Mastigocoleus testarum strain BC008.</title>
        <authorList>
            <person name="Guida B.S."/>
            <person name="Garcia-Pichel F."/>
        </authorList>
    </citation>
    <scope>NUCLEOTIDE SEQUENCE [LARGE SCALE GENOMIC DNA]</scope>
    <source>
        <strain evidence="2 3">BC008</strain>
    </source>
</reference>
<dbReference type="EMBL" id="LMTZ01000024">
    <property type="protein sequence ID" value="KST69386.1"/>
    <property type="molecule type" value="Genomic_DNA"/>
</dbReference>
<evidence type="ECO:0000256" key="1">
    <source>
        <dbReference type="SAM" id="Phobius"/>
    </source>
</evidence>
<dbReference type="Pfam" id="PF25937">
    <property type="entry name" value="DUF7980"/>
    <property type="match status" value="1"/>
</dbReference>
<sequence length="122" mass="14047">MLTKIKGLVFVGVGYMLSPLSWWNDLFFNLPIAYLFGYAVSWISQDLFLPFTIIGYWISNVLGILMMQMGVTDIFVEQQKERNLKKDLLVGLGSSTAYTFLILGLFYFHVLELPDFLFANTR</sequence>
<proteinExistence type="predicted"/>
<dbReference type="AlphaFoldDB" id="A0A0V7ZXX5"/>
<dbReference type="OrthoDB" id="531280at2"/>
<feature type="transmembrane region" description="Helical" evidence="1">
    <location>
        <begin position="56"/>
        <end position="76"/>
    </location>
</feature>
<accession>A0A0V7ZXX5</accession>
<keyword evidence="3" id="KW-1185">Reference proteome</keyword>
<keyword evidence="1" id="KW-0472">Membrane</keyword>
<keyword evidence="1" id="KW-1133">Transmembrane helix</keyword>
<feature type="transmembrane region" description="Helical" evidence="1">
    <location>
        <begin position="88"/>
        <end position="108"/>
    </location>
</feature>
<keyword evidence="1" id="KW-0812">Transmembrane</keyword>
<organism evidence="2 3">
    <name type="scientific">Mastigocoleus testarum BC008</name>
    <dbReference type="NCBI Taxonomy" id="371196"/>
    <lineage>
        <taxon>Bacteria</taxon>
        <taxon>Bacillati</taxon>
        <taxon>Cyanobacteriota</taxon>
        <taxon>Cyanophyceae</taxon>
        <taxon>Nostocales</taxon>
        <taxon>Hapalosiphonaceae</taxon>
        <taxon>Mastigocoleus</taxon>
    </lineage>
</organism>
<dbReference type="Proteomes" id="UP000053372">
    <property type="component" value="Unassembled WGS sequence"/>
</dbReference>
<gene>
    <name evidence="2" type="ORF">BC008_35260</name>
</gene>
<evidence type="ECO:0000313" key="2">
    <source>
        <dbReference type="EMBL" id="KST69386.1"/>
    </source>
</evidence>
<dbReference type="RefSeq" id="WP_027844205.1">
    <property type="nucleotide sequence ID" value="NZ_LMTZ01000024.1"/>
</dbReference>